<dbReference type="AlphaFoldDB" id="A0A2R6WZV5"/>
<feature type="region of interest" description="Disordered" evidence="1">
    <location>
        <begin position="33"/>
        <end position="103"/>
    </location>
</feature>
<evidence type="ECO:0000256" key="1">
    <source>
        <dbReference type="SAM" id="MobiDB-lite"/>
    </source>
</evidence>
<keyword evidence="3" id="KW-1185">Reference proteome</keyword>
<dbReference type="OrthoDB" id="10319220at2759"/>
<dbReference type="Proteomes" id="UP000244005">
    <property type="component" value="Unassembled WGS sequence"/>
</dbReference>
<dbReference type="EMBL" id="KZ772717">
    <property type="protein sequence ID" value="PTQ39359.1"/>
    <property type="molecule type" value="Genomic_DNA"/>
</dbReference>
<proteinExistence type="predicted"/>
<evidence type="ECO:0000313" key="2">
    <source>
        <dbReference type="EMBL" id="PTQ39359.1"/>
    </source>
</evidence>
<protein>
    <submittedName>
        <fullName evidence="2">Uncharacterized protein</fullName>
    </submittedName>
</protein>
<accession>A0A2R6WZV5</accession>
<gene>
    <name evidence="2" type="ORF">MARPO_0045s0034</name>
</gene>
<feature type="compositionally biased region" description="Polar residues" evidence="1">
    <location>
        <begin position="77"/>
        <end position="90"/>
    </location>
</feature>
<organism evidence="2 3">
    <name type="scientific">Marchantia polymorpha</name>
    <name type="common">Common liverwort</name>
    <name type="synonym">Marchantia aquatica</name>
    <dbReference type="NCBI Taxonomy" id="3197"/>
    <lineage>
        <taxon>Eukaryota</taxon>
        <taxon>Viridiplantae</taxon>
        <taxon>Streptophyta</taxon>
        <taxon>Embryophyta</taxon>
        <taxon>Marchantiophyta</taxon>
        <taxon>Marchantiopsida</taxon>
        <taxon>Marchantiidae</taxon>
        <taxon>Marchantiales</taxon>
        <taxon>Marchantiaceae</taxon>
        <taxon>Marchantia</taxon>
    </lineage>
</organism>
<evidence type="ECO:0000313" key="3">
    <source>
        <dbReference type="Proteomes" id="UP000244005"/>
    </source>
</evidence>
<reference evidence="3" key="1">
    <citation type="journal article" date="2017" name="Cell">
        <title>Insights into land plant evolution garnered from the Marchantia polymorpha genome.</title>
        <authorList>
            <person name="Bowman J.L."/>
            <person name="Kohchi T."/>
            <person name="Yamato K.T."/>
            <person name="Jenkins J."/>
            <person name="Shu S."/>
            <person name="Ishizaki K."/>
            <person name="Yamaoka S."/>
            <person name="Nishihama R."/>
            <person name="Nakamura Y."/>
            <person name="Berger F."/>
            <person name="Adam C."/>
            <person name="Aki S.S."/>
            <person name="Althoff F."/>
            <person name="Araki T."/>
            <person name="Arteaga-Vazquez M.A."/>
            <person name="Balasubrmanian S."/>
            <person name="Barry K."/>
            <person name="Bauer D."/>
            <person name="Boehm C.R."/>
            <person name="Briginshaw L."/>
            <person name="Caballero-Perez J."/>
            <person name="Catarino B."/>
            <person name="Chen F."/>
            <person name="Chiyoda S."/>
            <person name="Chovatia M."/>
            <person name="Davies K.M."/>
            <person name="Delmans M."/>
            <person name="Demura T."/>
            <person name="Dierschke T."/>
            <person name="Dolan L."/>
            <person name="Dorantes-Acosta A.E."/>
            <person name="Eklund D.M."/>
            <person name="Florent S.N."/>
            <person name="Flores-Sandoval E."/>
            <person name="Fujiyama A."/>
            <person name="Fukuzawa H."/>
            <person name="Galik B."/>
            <person name="Grimanelli D."/>
            <person name="Grimwood J."/>
            <person name="Grossniklaus U."/>
            <person name="Hamada T."/>
            <person name="Haseloff J."/>
            <person name="Hetherington A.J."/>
            <person name="Higo A."/>
            <person name="Hirakawa Y."/>
            <person name="Hundley H.N."/>
            <person name="Ikeda Y."/>
            <person name="Inoue K."/>
            <person name="Inoue S.I."/>
            <person name="Ishida S."/>
            <person name="Jia Q."/>
            <person name="Kakita M."/>
            <person name="Kanazawa T."/>
            <person name="Kawai Y."/>
            <person name="Kawashima T."/>
            <person name="Kennedy M."/>
            <person name="Kinose K."/>
            <person name="Kinoshita T."/>
            <person name="Kohara Y."/>
            <person name="Koide E."/>
            <person name="Komatsu K."/>
            <person name="Kopischke S."/>
            <person name="Kubo M."/>
            <person name="Kyozuka J."/>
            <person name="Lagercrantz U."/>
            <person name="Lin S.S."/>
            <person name="Lindquist E."/>
            <person name="Lipzen A.M."/>
            <person name="Lu C.W."/>
            <person name="De Luna E."/>
            <person name="Martienssen R.A."/>
            <person name="Minamino N."/>
            <person name="Mizutani M."/>
            <person name="Mizutani M."/>
            <person name="Mochizuki N."/>
            <person name="Monte I."/>
            <person name="Mosher R."/>
            <person name="Nagasaki H."/>
            <person name="Nakagami H."/>
            <person name="Naramoto S."/>
            <person name="Nishitani K."/>
            <person name="Ohtani M."/>
            <person name="Okamoto T."/>
            <person name="Okumura M."/>
            <person name="Phillips J."/>
            <person name="Pollak B."/>
            <person name="Reinders A."/>
            <person name="Rovekamp M."/>
            <person name="Sano R."/>
            <person name="Sawa S."/>
            <person name="Schmid M.W."/>
            <person name="Shirakawa M."/>
            <person name="Solano R."/>
            <person name="Spunde A."/>
            <person name="Suetsugu N."/>
            <person name="Sugano S."/>
            <person name="Sugiyama A."/>
            <person name="Sun R."/>
            <person name="Suzuki Y."/>
            <person name="Takenaka M."/>
            <person name="Takezawa D."/>
            <person name="Tomogane H."/>
            <person name="Tsuzuki M."/>
            <person name="Ueda T."/>
            <person name="Umeda M."/>
            <person name="Ward J.M."/>
            <person name="Watanabe Y."/>
            <person name="Yazaki K."/>
            <person name="Yokoyama R."/>
            <person name="Yoshitake Y."/>
            <person name="Yotsui I."/>
            <person name="Zachgo S."/>
            <person name="Schmutz J."/>
        </authorList>
    </citation>
    <scope>NUCLEOTIDE SEQUENCE [LARGE SCALE GENOMIC DNA]</scope>
    <source>
        <strain evidence="3">Tak-1</strain>
    </source>
</reference>
<dbReference type="Gramene" id="Mp6g20300.1">
    <property type="protein sequence ID" value="Mp6g20300.1.cds1"/>
    <property type="gene ID" value="Mp6g20300"/>
</dbReference>
<sequence>MGCAGSSDSKPSFWKSCKECMCPEGVEPMEMPGSMGRVNMNRSSPMLSSTRSSAFAPGSRATSLSASPAPGRGVLQSPHQYPSPTRSNFLLSLGSPPRSDPGNEYGLNMIQPQQQGPPHSVHCQRRRLMLHNRERGMLLHQQQLVLVPHLHLHNLPSPHLHLHQMQATRMKHNPLAHHHPNRRSSLYYGQGYIVAHHNHHHHVNFQ</sequence>
<feature type="compositionally biased region" description="Low complexity" evidence="1">
    <location>
        <begin position="43"/>
        <end position="53"/>
    </location>
</feature>
<name>A0A2R6WZV5_MARPO</name>